<accession>A0ABQ6YS56</accession>
<dbReference type="InterPro" id="IPR005152">
    <property type="entry name" value="Lipase_secreted"/>
</dbReference>
<feature type="signal peptide" evidence="1">
    <location>
        <begin position="1"/>
        <end position="26"/>
    </location>
</feature>
<evidence type="ECO:0000256" key="1">
    <source>
        <dbReference type="SAM" id="SignalP"/>
    </source>
</evidence>
<dbReference type="Proteomes" id="UP000798951">
    <property type="component" value="Unassembled WGS sequence"/>
</dbReference>
<feature type="chain" id="PRO_5046304450" evidence="1">
    <location>
        <begin position="27"/>
        <end position="430"/>
    </location>
</feature>
<protein>
    <submittedName>
        <fullName evidence="2">Secretory lipase</fullName>
    </submittedName>
</protein>
<evidence type="ECO:0000313" key="3">
    <source>
        <dbReference type="Proteomes" id="UP000798951"/>
    </source>
</evidence>
<reference evidence="2 3" key="1">
    <citation type="submission" date="2019-07" db="EMBL/GenBank/DDBJ databases">
        <title>Genomic Encyclopedia of Type Strains, Phase IV (KMG-IV): sequencing the most valuable type-strain genomes for metagenomic binning, comparative biology and taxonomic classification.</title>
        <authorList>
            <person name="Goeker M."/>
        </authorList>
    </citation>
    <scope>NUCLEOTIDE SEQUENCE [LARGE SCALE GENOMIC DNA]</scope>
    <source>
        <strain evidence="2 3">DSM 44831</strain>
    </source>
</reference>
<proteinExistence type="predicted"/>
<name>A0ABQ6YS56_9NOCA</name>
<organism evidence="2 3">
    <name type="scientific">Nocardia caishijiensis</name>
    <dbReference type="NCBI Taxonomy" id="184756"/>
    <lineage>
        <taxon>Bacteria</taxon>
        <taxon>Bacillati</taxon>
        <taxon>Actinomycetota</taxon>
        <taxon>Actinomycetes</taxon>
        <taxon>Mycobacteriales</taxon>
        <taxon>Nocardiaceae</taxon>
        <taxon>Nocardia</taxon>
    </lineage>
</organism>
<dbReference type="Gene3D" id="1.10.260.130">
    <property type="match status" value="1"/>
</dbReference>
<dbReference type="SUPFAM" id="SSF53474">
    <property type="entry name" value="alpha/beta-Hydrolases"/>
    <property type="match status" value="1"/>
</dbReference>
<dbReference type="EMBL" id="VMSD01000002">
    <property type="protein sequence ID" value="KAF0848541.1"/>
    <property type="molecule type" value="Genomic_DNA"/>
</dbReference>
<dbReference type="PIRSF" id="PIRSF029171">
    <property type="entry name" value="Esterase_LipA"/>
    <property type="match status" value="1"/>
</dbReference>
<dbReference type="InterPro" id="IPR029058">
    <property type="entry name" value="AB_hydrolase_fold"/>
</dbReference>
<dbReference type="PANTHER" id="PTHR34853:SF1">
    <property type="entry name" value="LIPASE 5"/>
    <property type="match status" value="1"/>
</dbReference>
<comment type="caution">
    <text evidence="2">The sequence shown here is derived from an EMBL/GenBank/DDBJ whole genome shotgun (WGS) entry which is preliminary data.</text>
</comment>
<evidence type="ECO:0000313" key="2">
    <source>
        <dbReference type="EMBL" id="KAF0848541.1"/>
    </source>
</evidence>
<dbReference type="Pfam" id="PF03583">
    <property type="entry name" value="LIP"/>
    <property type="match status" value="1"/>
</dbReference>
<keyword evidence="3" id="KW-1185">Reference proteome</keyword>
<dbReference type="PANTHER" id="PTHR34853">
    <property type="match status" value="1"/>
</dbReference>
<keyword evidence="1" id="KW-0732">Signal</keyword>
<dbReference type="Gene3D" id="3.40.50.1820">
    <property type="entry name" value="alpha/beta hydrolase"/>
    <property type="match status" value="1"/>
</dbReference>
<sequence length="430" mass="44497">MAARYRRWIGGVLAVAAVSVASPAVAGPPLGPTGDTAFYTPPAEIPATPGQAIKTEPMSLPITLPGSNGPLPADTTRVMFSATGRTGSAVAATGAYLRPTLPWIGPGPRPLLVIAPGTQGQGDQCAPSNTLAFLLQYNGGLDVGVQYEQYAAIYPFLAMGGAVMLTDHDSFGTPGPHSYMSRASTGQVMLDAARVARELPGNGLGSNAPVVLWGYSQGGGAAAAAVELAPTYAPDLPIVGAYAGAPVVDARAQLQHFDRGSLAGALGYYVNGALDENPALAPATDRLLNDAGKRMLTETARQCVAETVLTHGFRDSRSWTTTGQSVVEALDSDRGWAVHLDEDRVGHLRPSAPVLVHSTAGDELVPTYTARRLAADWCAAGATVAYYEQPLPGDPVKLGVSHVLNSPLGLPGALLWLHGLLRGEAAPRTC</sequence>
<gene>
    <name evidence="2" type="ORF">FNL39_102693</name>
</gene>
<dbReference type="RefSeq" id="WP_159372852.1">
    <property type="nucleotide sequence ID" value="NZ_VMSD01000002.1"/>
</dbReference>